<evidence type="ECO:0008006" key="4">
    <source>
        <dbReference type="Google" id="ProtNLM"/>
    </source>
</evidence>
<keyword evidence="1" id="KW-0732">Signal</keyword>
<dbReference type="EMBL" id="KV425937">
    <property type="protein sequence ID" value="KZV96853.1"/>
    <property type="molecule type" value="Genomic_DNA"/>
</dbReference>
<dbReference type="InParanoid" id="A0A165KTC5"/>
<protein>
    <recommendedName>
        <fullName evidence="4">Ricin B lectin domain-containing protein</fullName>
    </recommendedName>
</protein>
<evidence type="ECO:0000256" key="1">
    <source>
        <dbReference type="SAM" id="SignalP"/>
    </source>
</evidence>
<gene>
    <name evidence="2" type="ORF">EXIGLDRAFT_833274</name>
</gene>
<reference evidence="2 3" key="1">
    <citation type="journal article" date="2016" name="Mol. Biol. Evol.">
        <title>Comparative Genomics of Early-Diverging Mushroom-Forming Fungi Provides Insights into the Origins of Lignocellulose Decay Capabilities.</title>
        <authorList>
            <person name="Nagy L.G."/>
            <person name="Riley R."/>
            <person name="Tritt A."/>
            <person name="Adam C."/>
            <person name="Daum C."/>
            <person name="Floudas D."/>
            <person name="Sun H."/>
            <person name="Yadav J.S."/>
            <person name="Pangilinan J."/>
            <person name="Larsson K.H."/>
            <person name="Matsuura K."/>
            <person name="Barry K."/>
            <person name="Labutti K."/>
            <person name="Kuo R."/>
            <person name="Ohm R.A."/>
            <person name="Bhattacharya S.S."/>
            <person name="Shirouzu T."/>
            <person name="Yoshinaga Y."/>
            <person name="Martin F.M."/>
            <person name="Grigoriev I.V."/>
            <person name="Hibbett D.S."/>
        </authorList>
    </citation>
    <scope>NUCLEOTIDE SEQUENCE [LARGE SCALE GENOMIC DNA]</scope>
    <source>
        <strain evidence="2 3">HHB12029</strain>
    </source>
</reference>
<organism evidence="2 3">
    <name type="scientific">Exidia glandulosa HHB12029</name>
    <dbReference type="NCBI Taxonomy" id="1314781"/>
    <lineage>
        <taxon>Eukaryota</taxon>
        <taxon>Fungi</taxon>
        <taxon>Dikarya</taxon>
        <taxon>Basidiomycota</taxon>
        <taxon>Agaricomycotina</taxon>
        <taxon>Agaricomycetes</taxon>
        <taxon>Auriculariales</taxon>
        <taxon>Exidiaceae</taxon>
        <taxon>Exidia</taxon>
    </lineage>
</organism>
<dbReference type="Gene3D" id="2.80.10.50">
    <property type="match status" value="1"/>
</dbReference>
<proteinExistence type="predicted"/>
<feature type="chain" id="PRO_5012136221" description="Ricin B lectin domain-containing protein" evidence="1">
    <location>
        <begin position="16"/>
        <end position="165"/>
    </location>
</feature>
<sequence length="165" mass="17608">MFAASILALVPCALAVVPPSGNYSVFNPSTTGIKNYWDVAFGNTQPPVLGVTPIIAQTLNGPPPSTTNQQWEVFQLFSIGSRNLYMFRSRLGQFDFFGVNTTNGGATLEMNPTLFELTEVVPGSFSIAIQGTNSVLTAQAASTQQIGVSPSVAGNQLQLWEFTSI</sequence>
<evidence type="ECO:0000313" key="2">
    <source>
        <dbReference type="EMBL" id="KZV96853.1"/>
    </source>
</evidence>
<dbReference type="Proteomes" id="UP000077266">
    <property type="component" value="Unassembled WGS sequence"/>
</dbReference>
<feature type="signal peptide" evidence="1">
    <location>
        <begin position="1"/>
        <end position="15"/>
    </location>
</feature>
<dbReference type="AlphaFoldDB" id="A0A165KTC5"/>
<accession>A0A165KTC5</accession>
<evidence type="ECO:0000313" key="3">
    <source>
        <dbReference type="Proteomes" id="UP000077266"/>
    </source>
</evidence>
<dbReference type="CDD" id="cd00161">
    <property type="entry name" value="beta-trefoil_Ricin-like"/>
    <property type="match status" value="1"/>
</dbReference>
<keyword evidence="3" id="KW-1185">Reference proteome</keyword>
<name>A0A165KTC5_EXIGL</name>